<evidence type="ECO:0000313" key="2">
    <source>
        <dbReference type="EMBL" id="MBA6413530.1"/>
    </source>
</evidence>
<dbReference type="Gene3D" id="1.20.120.740">
    <property type="entry name" value="YgfB uncharacterised protein family UPF0149, PF03695"/>
    <property type="match status" value="1"/>
</dbReference>
<comment type="caution">
    <text evidence="2">The sequence shown here is derived from an EMBL/GenBank/DDBJ whole genome shotgun (WGS) entry which is preliminary data.</text>
</comment>
<sequence length="198" mass="21304">MFEDNHAAGGVFDFDEIADHLIEQGEDVSPSELHGCLTGLICAGATGEAAAGLAGVNQALKLDLHGELADLMLRLYDVTQAALQDDEFEFHPLLPDDDIELTLRVDALALWCRGFMSGFARVTASAGRGSQGLPGDSAEILKDIAMMIEAGVDEDLSEDESEANFMEIVEYLRFATLNVFMDTQGQLESGELTPPSVH</sequence>
<reference evidence="2 3" key="1">
    <citation type="submission" date="2020-07" db="EMBL/GenBank/DDBJ databases">
        <title>Halieaceae bacterium, F7430, whole genome shotgun sequencing project.</title>
        <authorList>
            <person name="Jiang S."/>
            <person name="Liu Z.W."/>
            <person name="Du Z.J."/>
        </authorList>
    </citation>
    <scope>NUCLEOTIDE SEQUENCE [LARGE SCALE GENOMIC DNA]</scope>
    <source>
        <strain evidence="2 3">F7430</strain>
    </source>
</reference>
<evidence type="ECO:0000313" key="3">
    <source>
        <dbReference type="Proteomes" id="UP000539350"/>
    </source>
</evidence>
<dbReference type="AlphaFoldDB" id="A0A7W2TX25"/>
<gene>
    <name evidence="2" type="ORF">H2508_10455</name>
</gene>
<dbReference type="Proteomes" id="UP000539350">
    <property type="component" value="Unassembled WGS sequence"/>
</dbReference>
<dbReference type="RefSeq" id="WP_182172917.1">
    <property type="nucleotide sequence ID" value="NZ_JACFXU010000014.1"/>
</dbReference>
<dbReference type="Pfam" id="PF03695">
    <property type="entry name" value="UPF0149"/>
    <property type="match status" value="1"/>
</dbReference>
<dbReference type="GO" id="GO:0005829">
    <property type="term" value="C:cytosol"/>
    <property type="evidence" value="ECO:0007669"/>
    <property type="project" value="TreeGrafter"/>
</dbReference>
<protein>
    <submittedName>
        <fullName evidence="2">UPF0149 family protein</fullName>
    </submittedName>
</protein>
<evidence type="ECO:0000256" key="1">
    <source>
        <dbReference type="ARBA" id="ARBA00038308"/>
    </source>
</evidence>
<comment type="similarity">
    <text evidence="1">Belongs to the UPF0149 family.</text>
</comment>
<accession>A0A7W2TX25</accession>
<dbReference type="SUPFAM" id="SSF101327">
    <property type="entry name" value="YgfB-like"/>
    <property type="match status" value="1"/>
</dbReference>
<dbReference type="EMBL" id="JACFXU010000014">
    <property type="protein sequence ID" value="MBA6413530.1"/>
    <property type="molecule type" value="Genomic_DNA"/>
</dbReference>
<dbReference type="InterPro" id="IPR036255">
    <property type="entry name" value="YgfB-like_sf"/>
</dbReference>
<proteinExistence type="inferred from homology"/>
<dbReference type="PANTHER" id="PTHR37528:SF1">
    <property type="entry name" value="UPF0149 PROTEIN YGFB"/>
    <property type="match status" value="1"/>
</dbReference>
<name>A0A7W2TX25_9GAMM</name>
<dbReference type="PANTHER" id="PTHR37528">
    <property type="entry name" value="UPF0149 PROTEIN YGFB"/>
    <property type="match status" value="1"/>
</dbReference>
<organism evidence="2 3">
    <name type="scientific">Sediminihaliea albiluteola</name>
    <dbReference type="NCBI Taxonomy" id="2758564"/>
    <lineage>
        <taxon>Bacteria</taxon>
        <taxon>Pseudomonadati</taxon>
        <taxon>Pseudomonadota</taxon>
        <taxon>Gammaproteobacteria</taxon>
        <taxon>Cellvibrionales</taxon>
        <taxon>Halieaceae</taxon>
        <taxon>Sediminihaliea</taxon>
    </lineage>
</organism>
<dbReference type="InterPro" id="IPR011978">
    <property type="entry name" value="YgfB-like"/>
</dbReference>
<keyword evidence="3" id="KW-1185">Reference proteome</keyword>